<evidence type="ECO:0000256" key="6">
    <source>
        <dbReference type="ARBA" id="ARBA00023136"/>
    </source>
</evidence>
<keyword evidence="4 7" id="KW-0812">Transmembrane</keyword>
<feature type="domain" description="ABC transmembrane type-1" evidence="8">
    <location>
        <begin position="65"/>
        <end position="257"/>
    </location>
</feature>
<dbReference type="KEGG" id="tuz:TUZN_0984"/>
<dbReference type="SUPFAM" id="SSF161098">
    <property type="entry name" value="MetI-like"/>
    <property type="match status" value="1"/>
</dbReference>
<keyword evidence="3" id="KW-1003">Cell membrane</keyword>
<evidence type="ECO:0000313" key="10">
    <source>
        <dbReference type="Proteomes" id="UP000008138"/>
    </source>
</evidence>
<feature type="transmembrane region" description="Helical" evidence="7">
    <location>
        <begin position="134"/>
        <end position="157"/>
    </location>
</feature>
<dbReference type="GO" id="GO:0005886">
    <property type="term" value="C:plasma membrane"/>
    <property type="evidence" value="ECO:0007669"/>
    <property type="project" value="UniProtKB-SubCell"/>
</dbReference>
<dbReference type="RefSeq" id="WP_013679802.1">
    <property type="nucleotide sequence ID" value="NC_015315.1"/>
</dbReference>
<reference evidence="9 10" key="1">
    <citation type="journal article" date="2011" name="J. Bacteriol.">
        <title>Complete genome sequence of the thermoacidophilic crenarchaeon Thermoproteus uzoniensis 768-20.</title>
        <authorList>
            <person name="Mardanov A.V."/>
            <person name="Gumerov V.M."/>
            <person name="Beletsky A.V."/>
            <person name="Prokofeva M.I."/>
            <person name="Bonch-Osmolovskaya E.A."/>
            <person name="Ravin N.V."/>
            <person name="Skryabin K.G."/>
        </authorList>
    </citation>
    <scope>NUCLEOTIDE SEQUENCE [LARGE SCALE GENOMIC DNA]</scope>
    <source>
        <strain evidence="9 10">768-20</strain>
    </source>
</reference>
<name>F2L621_THEU7</name>
<evidence type="ECO:0000256" key="2">
    <source>
        <dbReference type="ARBA" id="ARBA00022448"/>
    </source>
</evidence>
<feature type="transmembrane region" description="Helical" evidence="7">
    <location>
        <begin position="178"/>
        <end position="201"/>
    </location>
</feature>
<dbReference type="HOGENOM" id="CLU_016047_1_2_2"/>
<dbReference type="Gene3D" id="1.10.3720.10">
    <property type="entry name" value="MetI-like"/>
    <property type="match status" value="1"/>
</dbReference>
<comment type="similarity">
    <text evidence="7">Belongs to the binding-protein-dependent transport system permease family.</text>
</comment>
<proteinExistence type="inferred from homology"/>
<keyword evidence="5 7" id="KW-1133">Transmembrane helix</keyword>
<keyword evidence="2 7" id="KW-0813">Transport</keyword>
<keyword evidence="6 7" id="KW-0472">Membrane</keyword>
<evidence type="ECO:0000259" key="8">
    <source>
        <dbReference type="PROSITE" id="PS50928"/>
    </source>
</evidence>
<dbReference type="PROSITE" id="PS50928">
    <property type="entry name" value="ABC_TM1"/>
    <property type="match status" value="1"/>
</dbReference>
<gene>
    <name evidence="9" type="ordered locus">TUZN_0984</name>
</gene>
<accession>F2L621</accession>
<dbReference type="OrthoDB" id="18784at2157"/>
<dbReference type="AlphaFoldDB" id="F2L621"/>
<dbReference type="Proteomes" id="UP000008138">
    <property type="component" value="Chromosome"/>
</dbReference>
<dbReference type="GO" id="GO:0055085">
    <property type="term" value="P:transmembrane transport"/>
    <property type="evidence" value="ECO:0007669"/>
    <property type="project" value="InterPro"/>
</dbReference>
<evidence type="ECO:0000313" key="9">
    <source>
        <dbReference type="EMBL" id="AEA12466.1"/>
    </source>
</evidence>
<organism evidence="9 10">
    <name type="scientific">Thermoproteus uzoniensis (strain 768-20)</name>
    <dbReference type="NCBI Taxonomy" id="999630"/>
    <lineage>
        <taxon>Archaea</taxon>
        <taxon>Thermoproteota</taxon>
        <taxon>Thermoprotei</taxon>
        <taxon>Thermoproteales</taxon>
        <taxon>Thermoproteaceae</taxon>
        <taxon>Thermoproteus</taxon>
    </lineage>
</organism>
<dbReference type="STRING" id="999630.TUZN_0984"/>
<dbReference type="eggNOG" id="arCOG00159">
    <property type="taxonomic scope" value="Archaea"/>
</dbReference>
<comment type="subcellular location">
    <subcellularLocation>
        <location evidence="1 7">Cell membrane</location>
        <topology evidence="1 7">Multi-pass membrane protein</topology>
    </subcellularLocation>
</comment>
<feature type="transmembrane region" description="Helical" evidence="7">
    <location>
        <begin position="233"/>
        <end position="257"/>
    </location>
</feature>
<keyword evidence="10" id="KW-1185">Reference proteome</keyword>
<reference key="2">
    <citation type="submission" date="2011-03" db="EMBL/GenBank/DDBJ databases">
        <title>Complete genome sequence of the thermoacidophilic crenarchaeon Thermoproteus uzoniensis 768-20.</title>
        <authorList>
            <person name="Mardanov A.V."/>
            <person name="Gumerov V.M."/>
            <person name="Beletsky A.V."/>
            <person name="Prokofeva M.I."/>
            <person name="Bonch-Osmolovskaya E.A."/>
            <person name="Ravin N.V."/>
            <person name="Skryabin K.G."/>
        </authorList>
    </citation>
    <scope>NUCLEOTIDE SEQUENCE</scope>
    <source>
        <strain>768-20</strain>
    </source>
</reference>
<feature type="transmembrane region" description="Helical" evidence="7">
    <location>
        <begin position="207"/>
        <end position="226"/>
    </location>
</feature>
<evidence type="ECO:0000256" key="7">
    <source>
        <dbReference type="RuleBase" id="RU363032"/>
    </source>
</evidence>
<dbReference type="PANTHER" id="PTHR43744:SF4">
    <property type="entry name" value="OSMOPROTECTIVE COMPOUNDS UPTAKE PERMEASE PROTEIN GGTD"/>
    <property type="match status" value="1"/>
</dbReference>
<evidence type="ECO:0000256" key="4">
    <source>
        <dbReference type="ARBA" id="ARBA00022692"/>
    </source>
</evidence>
<protein>
    <submittedName>
        <fullName evidence="9">Binding-protein-dependent transport systems inner membrane component</fullName>
    </submittedName>
</protein>
<dbReference type="PANTHER" id="PTHR43744">
    <property type="entry name" value="ABC TRANSPORTER PERMEASE PROTEIN MG189-RELATED-RELATED"/>
    <property type="match status" value="1"/>
</dbReference>
<evidence type="ECO:0000256" key="3">
    <source>
        <dbReference type="ARBA" id="ARBA00022475"/>
    </source>
</evidence>
<evidence type="ECO:0000256" key="5">
    <source>
        <dbReference type="ARBA" id="ARBA00022989"/>
    </source>
</evidence>
<dbReference type="CDD" id="cd06261">
    <property type="entry name" value="TM_PBP2"/>
    <property type="match status" value="1"/>
</dbReference>
<dbReference type="GeneID" id="10360515"/>
<dbReference type="Pfam" id="PF00528">
    <property type="entry name" value="BPD_transp_1"/>
    <property type="match status" value="1"/>
</dbReference>
<dbReference type="EMBL" id="CP002590">
    <property type="protein sequence ID" value="AEA12466.1"/>
    <property type="molecule type" value="Genomic_DNA"/>
</dbReference>
<evidence type="ECO:0000256" key="1">
    <source>
        <dbReference type="ARBA" id="ARBA00004651"/>
    </source>
</evidence>
<dbReference type="InterPro" id="IPR035906">
    <property type="entry name" value="MetI-like_sf"/>
</dbReference>
<feature type="transmembrane region" description="Helical" evidence="7">
    <location>
        <begin position="64"/>
        <end position="88"/>
    </location>
</feature>
<sequence length="272" mass="29976">MRGRALIFTLLAALVGLGWLFPLIATFLGSVTPYETTVLYGWWSFKALTDKNYADLIKEGIYRYVLNSLAIAGASTALPILLGMALAFSIRRRHIPGGDIWAPVLYILQVLPQQSVTVPVLSLYSKIQWIMQSYLGVVLVHTAFALPWITFFFYNFLASLPKELVESAEIDGASDFKLFSSVVLPVMTTAIISVAAIQFVFVYNDLYFGLVFIRNQSLFPVTVFIANSVSAYFVNVALMAAAAVVAVLPPIIIFLALQKYYVTGILGGFMKG</sequence>
<dbReference type="InterPro" id="IPR000515">
    <property type="entry name" value="MetI-like"/>
</dbReference>